<reference evidence="1" key="1">
    <citation type="journal article" date="2015" name="Nature">
        <title>Complex archaea that bridge the gap between prokaryotes and eukaryotes.</title>
        <authorList>
            <person name="Spang A."/>
            <person name="Saw J.H."/>
            <person name="Jorgensen S.L."/>
            <person name="Zaremba-Niedzwiedzka K."/>
            <person name="Martijn J."/>
            <person name="Lind A.E."/>
            <person name="van Eijk R."/>
            <person name="Schleper C."/>
            <person name="Guy L."/>
            <person name="Ettema T.J."/>
        </authorList>
    </citation>
    <scope>NUCLEOTIDE SEQUENCE</scope>
</reference>
<protein>
    <submittedName>
        <fullName evidence="1">Uncharacterized protein</fullName>
    </submittedName>
</protein>
<dbReference type="EMBL" id="LAZR01001068">
    <property type="protein sequence ID" value="KKN51317.1"/>
    <property type="molecule type" value="Genomic_DNA"/>
</dbReference>
<accession>A0A0F9RNE6</accession>
<comment type="caution">
    <text evidence="1">The sequence shown here is derived from an EMBL/GenBank/DDBJ whole genome shotgun (WGS) entry which is preliminary data.</text>
</comment>
<proteinExistence type="predicted"/>
<organism evidence="1">
    <name type="scientific">marine sediment metagenome</name>
    <dbReference type="NCBI Taxonomy" id="412755"/>
    <lineage>
        <taxon>unclassified sequences</taxon>
        <taxon>metagenomes</taxon>
        <taxon>ecological metagenomes</taxon>
    </lineage>
</organism>
<gene>
    <name evidence="1" type="ORF">LCGC14_0623730</name>
</gene>
<sequence>MHVAIRAMCWSKRAMLCAICPQSFWQEVKKLPYDFSTDRASLRASLHFFVGKHIKLRGAHNFARRFGGELKRSLLIPFNNWVNIPNLAI</sequence>
<name>A0A0F9RNE6_9ZZZZ</name>
<dbReference type="AlphaFoldDB" id="A0A0F9RNE6"/>
<evidence type="ECO:0000313" key="1">
    <source>
        <dbReference type="EMBL" id="KKN51317.1"/>
    </source>
</evidence>